<dbReference type="FunFam" id="3.30.830.10:FF:000001">
    <property type="entry name" value="Mitochondrial-processing peptidase subunit beta, mitochondrial"/>
    <property type="match status" value="1"/>
</dbReference>
<dbReference type="EMBL" id="CH408029">
    <property type="protein sequence ID" value="EAQ93132.1"/>
    <property type="molecule type" value="Genomic_DNA"/>
</dbReference>
<evidence type="ECO:0000256" key="10">
    <source>
        <dbReference type="ARBA" id="ARBA00022946"/>
    </source>
</evidence>
<dbReference type="eggNOG" id="KOG0960">
    <property type="taxonomic scope" value="Eukaryota"/>
</dbReference>
<evidence type="ECO:0000256" key="7">
    <source>
        <dbReference type="ARBA" id="ARBA00022723"/>
    </source>
</evidence>
<protein>
    <recommendedName>
        <fullName evidence="5">mitochondrial processing peptidase</fullName>
        <ecNumber evidence="5">3.4.24.64</ecNumber>
    </recommendedName>
    <alternativeName>
        <fullName evidence="13">Beta-MPP</fullName>
    </alternativeName>
</protein>
<evidence type="ECO:0000256" key="14">
    <source>
        <dbReference type="ARBA" id="ARBA00045757"/>
    </source>
</evidence>
<keyword evidence="6" id="KW-0645">Protease</keyword>
<keyword evidence="10" id="KW-0809">Transit peptide</keyword>
<dbReference type="SUPFAM" id="SSF63411">
    <property type="entry name" value="LuxS/MPP-like metallohydrolase"/>
    <property type="match status" value="2"/>
</dbReference>
<evidence type="ECO:0000256" key="4">
    <source>
        <dbReference type="ARBA" id="ARBA00007261"/>
    </source>
</evidence>
<evidence type="ECO:0000256" key="8">
    <source>
        <dbReference type="ARBA" id="ARBA00022801"/>
    </source>
</evidence>
<evidence type="ECO:0000313" key="18">
    <source>
        <dbReference type="EMBL" id="EAQ93132.1"/>
    </source>
</evidence>
<evidence type="ECO:0000256" key="5">
    <source>
        <dbReference type="ARBA" id="ARBA00012299"/>
    </source>
</evidence>
<evidence type="ECO:0000256" key="2">
    <source>
        <dbReference type="ARBA" id="ARBA00001947"/>
    </source>
</evidence>
<gene>
    <name evidence="18" type="ORF">CHGG_01367</name>
</gene>
<dbReference type="AlphaFoldDB" id="Q2HEI7"/>
<comment type="catalytic activity">
    <reaction evidence="1">
        <text>Release of N-terminal transit peptides from precursor proteins imported into the mitochondrion, typically with Arg in position P2.</text>
        <dbReference type="EC" id="3.4.24.64"/>
    </reaction>
</comment>
<dbReference type="FunCoup" id="Q2HEI7">
    <property type="interactions" value="793"/>
</dbReference>
<comment type="similarity">
    <text evidence="4 15">Belongs to the peptidase M16 family.</text>
</comment>
<reference evidence="19" key="1">
    <citation type="journal article" date="2015" name="Genome Announc.">
        <title>Draft genome sequence of the cellulolytic fungus Chaetomium globosum.</title>
        <authorList>
            <person name="Cuomo C.A."/>
            <person name="Untereiner W.A."/>
            <person name="Ma L.-J."/>
            <person name="Grabherr M."/>
            <person name="Birren B.W."/>
        </authorList>
    </citation>
    <scope>NUCLEOTIDE SEQUENCE [LARGE SCALE GENOMIC DNA]</scope>
    <source>
        <strain evidence="19">ATCC 6205 / CBS 148.51 / DSM 1962 / NBRC 6347 / NRRL 1970</strain>
    </source>
</reference>
<dbReference type="OrthoDB" id="10251424at2759"/>
<dbReference type="STRING" id="306901.Q2HEI7"/>
<dbReference type="InterPro" id="IPR007863">
    <property type="entry name" value="Peptidase_M16_C"/>
</dbReference>
<evidence type="ECO:0000256" key="1">
    <source>
        <dbReference type="ARBA" id="ARBA00001098"/>
    </source>
</evidence>
<comment type="subcellular location">
    <subcellularLocation>
        <location evidence="3">Mitochondrion</location>
    </subcellularLocation>
</comment>
<dbReference type="FunFam" id="3.30.830.10:FF:000002">
    <property type="entry name" value="Mitochondrial-processing peptidase subunit beta"/>
    <property type="match status" value="1"/>
</dbReference>
<feature type="domain" description="Peptidase M16 N-terminal" evidence="16">
    <location>
        <begin position="51"/>
        <end position="198"/>
    </location>
</feature>
<evidence type="ECO:0000256" key="3">
    <source>
        <dbReference type="ARBA" id="ARBA00004173"/>
    </source>
</evidence>
<dbReference type="GO" id="GO:0004222">
    <property type="term" value="F:metalloendopeptidase activity"/>
    <property type="evidence" value="ECO:0007669"/>
    <property type="project" value="UniProtKB-EC"/>
</dbReference>
<dbReference type="Gene3D" id="3.30.830.10">
    <property type="entry name" value="Metalloenzyme, LuxS/M16 peptidase-like"/>
    <property type="match status" value="2"/>
</dbReference>
<dbReference type="GeneID" id="4387385"/>
<evidence type="ECO:0000256" key="13">
    <source>
        <dbReference type="ARBA" id="ARBA00031018"/>
    </source>
</evidence>
<dbReference type="InterPro" id="IPR011765">
    <property type="entry name" value="Pept_M16_N"/>
</dbReference>
<accession>Q2HEI7</accession>
<dbReference type="InterPro" id="IPR011249">
    <property type="entry name" value="Metalloenz_LuxS/M16"/>
</dbReference>
<dbReference type="GO" id="GO:0006627">
    <property type="term" value="P:protein processing involved in protein targeting to mitochondrion"/>
    <property type="evidence" value="ECO:0007669"/>
    <property type="project" value="EnsemblFungi"/>
</dbReference>
<proteinExistence type="inferred from homology"/>
<keyword evidence="19" id="KW-1185">Reference proteome</keyword>
<name>Q2HEI7_CHAGB</name>
<dbReference type="OMA" id="IDVVCDM"/>
<dbReference type="PANTHER" id="PTHR11851:SF149">
    <property type="entry name" value="GH01077P"/>
    <property type="match status" value="1"/>
</dbReference>
<dbReference type="MEROPS" id="M16.980"/>
<dbReference type="GO" id="GO:0046872">
    <property type="term" value="F:metal ion binding"/>
    <property type="evidence" value="ECO:0007669"/>
    <property type="project" value="UniProtKB-KW"/>
</dbReference>
<dbReference type="InParanoid" id="Q2HEI7"/>
<keyword evidence="8" id="KW-0378">Hydrolase</keyword>
<dbReference type="InterPro" id="IPR050361">
    <property type="entry name" value="MPP/UQCRC_Complex"/>
</dbReference>
<dbReference type="HOGENOM" id="CLU_009902_4_2_1"/>
<evidence type="ECO:0000256" key="11">
    <source>
        <dbReference type="ARBA" id="ARBA00023049"/>
    </source>
</evidence>
<evidence type="ECO:0000256" key="6">
    <source>
        <dbReference type="ARBA" id="ARBA00022670"/>
    </source>
</evidence>
<organism evidence="18 19">
    <name type="scientific">Chaetomium globosum (strain ATCC 6205 / CBS 148.51 / DSM 1962 / NBRC 6347 / NRRL 1970)</name>
    <name type="common">Soil fungus</name>
    <dbReference type="NCBI Taxonomy" id="306901"/>
    <lineage>
        <taxon>Eukaryota</taxon>
        <taxon>Fungi</taxon>
        <taxon>Dikarya</taxon>
        <taxon>Ascomycota</taxon>
        <taxon>Pezizomycotina</taxon>
        <taxon>Sordariomycetes</taxon>
        <taxon>Sordariomycetidae</taxon>
        <taxon>Sordariales</taxon>
        <taxon>Chaetomiaceae</taxon>
        <taxon>Chaetomium</taxon>
    </lineage>
</organism>
<dbReference type="EC" id="3.4.24.64" evidence="5"/>
<dbReference type="Proteomes" id="UP000001056">
    <property type="component" value="Unassembled WGS sequence"/>
</dbReference>
<dbReference type="RefSeq" id="XP_001220588.1">
    <property type="nucleotide sequence ID" value="XM_001220587.1"/>
</dbReference>
<dbReference type="PROSITE" id="PS00143">
    <property type="entry name" value="INSULINASE"/>
    <property type="match status" value="1"/>
</dbReference>
<keyword evidence="11" id="KW-0482">Metalloprotease</keyword>
<evidence type="ECO:0000256" key="15">
    <source>
        <dbReference type="RuleBase" id="RU004447"/>
    </source>
</evidence>
<evidence type="ECO:0000313" key="19">
    <source>
        <dbReference type="Proteomes" id="UP000001056"/>
    </source>
</evidence>
<comment type="cofactor">
    <cofactor evidence="2">
        <name>Zn(2+)</name>
        <dbReference type="ChEBI" id="CHEBI:29105"/>
    </cofactor>
</comment>
<evidence type="ECO:0000259" key="17">
    <source>
        <dbReference type="Pfam" id="PF05193"/>
    </source>
</evidence>
<evidence type="ECO:0000256" key="12">
    <source>
        <dbReference type="ARBA" id="ARBA00023128"/>
    </source>
</evidence>
<dbReference type="InterPro" id="IPR001431">
    <property type="entry name" value="Pept_M16_Zn_BS"/>
</dbReference>
<dbReference type="Pfam" id="PF00675">
    <property type="entry name" value="Peptidase_M16"/>
    <property type="match status" value="1"/>
</dbReference>
<dbReference type="VEuPathDB" id="FungiDB:CHGG_01367"/>
<feature type="domain" description="Peptidase M16 C-terminal" evidence="17">
    <location>
        <begin position="203"/>
        <end position="391"/>
    </location>
</feature>
<evidence type="ECO:0000256" key="9">
    <source>
        <dbReference type="ARBA" id="ARBA00022833"/>
    </source>
</evidence>
<dbReference type="PANTHER" id="PTHR11851">
    <property type="entry name" value="METALLOPROTEASE"/>
    <property type="match status" value="1"/>
</dbReference>
<keyword evidence="7" id="KW-0479">Metal-binding</keyword>
<keyword evidence="9" id="KW-0862">Zinc</keyword>
<comment type="function">
    <text evidence="14">Catalytic subunit of the essential mitochondrial processing protease (MPP), which cleaves the mitochondrial sequence off newly imported precursors proteins. Preferentially, cleaves after an arginine at position P2.</text>
</comment>
<dbReference type="Pfam" id="PF05193">
    <property type="entry name" value="Peptidase_M16_C"/>
    <property type="match status" value="1"/>
</dbReference>
<keyword evidence="12" id="KW-0496">Mitochondrion</keyword>
<evidence type="ECO:0000259" key="16">
    <source>
        <dbReference type="Pfam" id="PF00675"/>
    </source>
</evidence>
<dbReference type="GO" id="GO:0017087">
    <property type="term" value="C:mitochondrial processing peptidase complex"/>
    <property type="evidence" value="ECO:0007669"/>
    <property type="project" value="EnsemblFungi"/>
</dbReference>
<sequence length="475" mass="52281">MASRRLALNLAQGLRGRAGGLSLPTKRGLATPHSSPAIKTETTTLKNGLTVATQYSPYAQTSTVGVWIDAGSRAETAETNGTAHFLEHLAFKGTSKRTQHQLELEIENMGGHLNAYTSRENTVYFAKALNEDVPQCVDILQDILQNSKLEESAIERERDVILRESEEVEKQVEEVVFDHLHATAYQGQSLGRTILGPRENIRDITRTELANYVKNNYTADRMVLAGAGGIPHQQLVEMADRYFSKLPSKSPETSAYALSKKKPDFIGSDVRIRDDTIPTANIAIAVEGASWSDPDYFTALVAQAIVGNYDKALGNAPHQGSKLSGIVHKNDLANSYMSFSTSYSDTGLWGIYLVTDKLGSVDDLVHFALREWSRLSSNVSEAEVERAKAQLKASILLALDGTTAVAEDIGRQIVNTGRRMSPGEIERVIDNITEKDVMEFANRRLWDQDIAISAVGSIEGLFDYARVRADMSRNF</sequence>